<name>A0ABR3G1D5_9AGAR</name>
<evidence type="ECO:0000256" key="4">
    <source>
        <dbReference type="ARBA" id="ARBA00023136"/>
    </source>
</evidence>
<dbReference type="EMBL" id="JBAHYK010000008">
    <property type="protein sequence ID" value="KAL0581547.1"/>
    <property type="molecule type" value="Genomic_DNA"/>
</dbReference>
<evidence type="ECO:0000256" key="2">
    <source>
        <dbReference type="ARBA" id="ARBA00022692"/>
    </source>
</evidence>
<feature type="region of interest" description="Disordered" evidence="5">
    <location>
        <begin position="37"/>
        <end position="56"/>
    </location>
</feature>
<keyword evidence="3" id="KW-1133">Transmembrane helix</keyword>
<comment type="caution">
    <text evidence="6">The sequence shown here is derived from an EMBL/GenBank/DDBJ whole genome shotgun (WGS) entry which is preliminary data.</text>
</comment>
<evidence type="ECO:0000256" key="5">
    <source>
        <dbReference type="SAM" id="MobiDB-lite"/>
    </source>
</evidence>
<protein>
    <recommendedName>
        <fullName evidence="8">Transmembrane protein</fullName>
    </recommendedName>
</protein>
<organism evidence="6 7">
    <name type="scientific">Marasmius crinis-equi</name>
    <dbReference type="NCBI Taxonomy" id="585013"/>
    <lineage>
        <taxon>Eukaryota</taxon>
        <taxon>Fungi</taxon>
        <taxon>Dikarya</taxon>
        <taxon>Basidiomycota</taxon>
        <taxon>Agaricomycotina</taxon>
        <taxon>Agaricomycetes</taxon>
        <taxon>Agaricomycetidae</taxon>
        <taxon>Agaricales</taxon>
        <taxon>Marasmiineae</taxon>
        <taxon>Marasmiaceae</taxon>
        <taxon>Marasmius</taxon>
    </lineage>
</organism>
<evidence type="ECO:0000313" key="6">
    <source>
        <dbReference type="EMBL" id="KAL0581547.1"/>
    </source>
</evidence>
<dbReference type="Proteomes" id="UP001465976">
    <property type="component" value="Unassembled WGS sequence"/>
</dbReference>
<accession>A0ABR3G1D5</accession>
<feature type="region of interest" description="Disordered" evidence="5">
    <location>
        <begin position="102"/>
        <end position="125"/>
    </location>
</feature>
<comment type="subcellular location">
    <subcellularLocation>
        <location evidence="1">Membrane</location>
        <topology evidence="1">Multi-pass membrane protein</topology>
    </subcellularLocation>
</comment>
<gene>
    <name evidence="6" type="ORF">V5O48_000476</name>
</gene>
<evidence type="ECO:0000256" key="1">
    <source>
        <dbReference type="ARBA" id="ARBA00004141"/>
    </source>
</evidence>
<keyword evidence="7" id="KW-1185">Reference proteome</keyword>
<sequence>MSISAHGSRTRYRTLSAVASNVATAAALAAQHEQVREHQRQGSILPHHHRGVGSSASLLSGHVDAEEEEMDENLVSTLADSYHSEGGHNIGRKRVNWSMERHGGRGGSVGRHSQRQGTLSGYDVAPEHGEVSTISPTIRHNTASRQSAGLAFLSVFALFSVGHLVGLKTNQGSVIARQVTPINDLSPVHSAPIYPPNPIDFDPATPYAPTNEDAGASYVTVEIPKEDNLAINSETTNERIIGRLFAWLCTTLYLTSRLPQIWKNVRGH</sequence>
<dbReference type="InterPro" id="IPR006603">
    <property type="entry name" value="PQ-loop_rpt"/>
</dbReference>
<reference evidence="6 7" key="1">
    <citation type="submission" date="2024-02" db="EMBL/GenBank/DDBJ databases">
        <title>A draft genome for the cacao thread blight pathogen Marasmius crinis-equi.</title>
        <authorList>
            <person name="Cohen S.P."/>
            <person name="Baruah I.K."/>
            <person name="Amoako-Attah I."/>
            <person name="Bukari Y."/>
            <person name="Meinhardt L.W."/>
            <person name="Bailey B.A."/>
        </authorList>
    </citation>
    <scope>NUCLEOTIDE SEQUENCE [LARGE SCALE GENOMIC DNA]</scope>
    <source>
        <strain evidence="6 7">GH-76</strain>
    </source>
</reference>
<proteinExistence type="predicted"/>
<evidence type="ECO:0000256" key="3">
    <source>
        <dbReference type="ARBA" id="ARBA00022989"/>
    </source>
</evidence>
<evidence type="ECO:0000313" key="7">
    <source>
        <dbReference type="Proteomes" id="UP001465976"/>
    </source>
</evidence>
<dbReference type="Pfam" id="PF04193">
    <property type="entry name" value="PQ-loop"/>
    <property type="match status" value="1"/>
</dbReference>
<evidence type="ECO:0008006" key="8">
    <source>
        <dbReference type="Google" id="ProtNLM"/>
    </source>
</evidence>
<keyword evidence="2" id="KW-0812">Transmembrane</keyword>
<keyword evidence="4" id="KW-0472">Membrane</keyword>